<protein>
    <submittedName>
        <fullName evidence="2">Uncharacterized protein</fullName>
    </submittedName>
</protein>
<reference evidence="2 3" key="1">
    <citation type="journal article" date="2018" name="Science">
        <title>The opium poppy genome and morphinan production.</title>
        <authorList>
            <person name="Guo L."/>
            <person name="Winzer T."/>
            <person name="Yang X."/>
            <person name="Li Y."/>
            <person name="Ning Z."/>
            <person name="He Z."/>
            <person name="Teodor R."/>
            <person name="Lu Y."/>
            <person name="Bowser T.A."/>
            <person name="Graham I.A."/>
            <person name="Ye K."/>
        </authorList>
    </citation>
    <scope>NUCLEOTIDE SEQUENCE [LARGE SCALE GENOMIC DNA]</scope>
    <source>
        <strain evidence="3">cv. HN1</strain>
        <tissue evidence="2">Leaves</tissue>
    </source>
</reference>
<dbReference type="AlphaFoldDB" id="A0A4Y7IAC6"/>
<name>A0A4Y7IAC6_PAPSO</name>
<evidence type="ECO:0000256" key="1">
    <source>
        <dbReference type="SAM" id="Phobius"/>
    </source>
</evidence>
<dbReference type="Proteomes" id="UP000316621">
    <property type="component" value="Chromosome 1"/>
</dbReference>
<keyword evidence="3" id="KW-1185">Reference proteome</keyword>
<gene>
    <name evidence="2" type="ORF">C5167_038829</name>
</gene>
<organism evidence="2 3">
    <name type="scientific">Papaver somniferum</name>
    <name type="common">Opium poppy</name>
    <dbReference type="NCBI Taxonomy" id="3469"/>
    <lineage>
        <taxon>Eukaryota</taxon>
        <taxon>Viridiplantae</taxon>
        <taxon>Streptophyta</taxon>
        <taxon>Embryophyta</taxon>
        <taxon>Tracheophyta</taxon>
        <taxon>Spermatophyta</taxon>
        <taxon>Magnoliopsida</taxon>
        <taxon>Ranunculales</taxon>
        <taxon>Papaveraceae</taxon>
        <taxon>Papaveroideae</taxon>
        <taxon>Papaver</taxon>
    </lineage>
</organism>
<keyword evidence="1" id="KW-1133">Transmembrane helix</keyword>
<feature type="transmembrane region" description="Helical" evidence="1">
    <location>
        <begin position="6"/>
        <end position="25"/>
    </location>
</feature>
<dbReference type="EMBL" id="CM010715">
    <property type="protein sequence ID" value="RZC45877.1"/>
    <property type="molecule type" value="Genomic_DNA"/>
</dbReference>
<evidence type="ECO:0000313" key="3">
    <source>
        <dbReference type="Proteomes" id="UP000316621"/>
    </source>
</evidence>
<accession>A0A4Y7IAC6</accession>
<keyword evidence="1" id="KW-0472">Membrane</keyword>
<evidence type="ECO:0000313" key="2">
    <source>
        <dbReference type="EMBL" id="RZC45877.1"/>
    </source>
</evidence>
<keyword evidence="1" id="KW-0812">Transmembrane</keyword>
<sequence length="87" mass="10061">MGCDLFLSSLCIYISSLCIYMKYIFLLSQRDLQDCPSFNDDGLSETFTRWKDTCMAQDDYKKSYLSRNFVIQCGDQLGPEKEVNPFG</sequence>
<proteinExistence type="predicted"/>
<dbReference type="Gramene" id="RZC45877">
    <property type="protein sequence ID" value="RZC45877"/>
    <property type="gene ID" value="C5167_038829"/>
</dbReference>